<keyword evidence="2" id="KW-0472">Membrane</keyword>
<feature type="compositionally biased region" description="Acidic residues" evidence="1">
    <location>
        <begin position="670"/>
        <end position="680"/>
    </location>
</feature>
<feature type="chain" id="PRO_5005191912" description="Transmembrane protein" evidence="3">
    <location>
        <begin position="23"/>
        <end position="1039"/>
    </location>
</feature>
<feature type="transmembrane region" description="Helical" evidence="2">
    <location>
        <begin position="379"/>
        <end position="397"/>
    </location>
</feature>
<feature type="transmembrane region" description="Helical" evidence="2">
    <location>
        <begin position="251"/>
        <end position="276"/>
    </location>
</feature>
<feature type="compositionally biased region" description="Pro residues" evidence="1">
    <location>
        <begin position="456"/>
        <end position="465"/>
    </location>
</feature>
<gene>
    <name evidence="4" type="ORF">Cvel_8256</name>
</gene>
<feature type="region of interest" description="Disordered" evidence="1">
    <location>
        <begin position="95"/>
        <end position="227"/>
    </location>
</feature>
<feature type="compositionally biased region" description="Basic and acidic residues" evidence="1">
    <location>
        <begin position="1021"/>
        <end position="1039"/>
    </location>
</feature>
<keyword evidence="2" id="KW-0812">Transmembrane</keyword>
<feature type="transmembrane region" description="Helical" evidence="2">
    <location>
        <begin position="559"/>
        <end position="577"/>
    </location>
</feature>
<feature type="region of interest" description="Disordered" evidence="1">
    <location>
        <begin position="431"/>
        <end position="536"/>
    </location>
</feature>
<evidence type="ECO:0000256" key="3">
    <source>
        <dbReference type="SAM" id="SignalP"/>
    </source>
</evidence>
<feature type="transmembrane region" description="Helical" evidence="2">
    <location>
        <begin position="327"/>
        <end position="347"/>
    </location>
</feature>
<feature type="region of interest" description="Disordered" evidence="1">
    <location>
        <begin position="650"/>
        <end position="770"/>
    </location>
</feature>
<protein>
    <recommendedName>
        <fullName evidence="5">Transmembrane protein</fullName>
    </recommendedName>
</protein>
<feature type="compositionally biased region" description="Gly residues" evidence="1">
    <location>
        <begin position="844"/>
        <end position="854"/>
    </location>
</feature>
<organism evidence="4">
    <name type="scientific">Chromera velia CCMP2878</name>
    <dbReference type="NCBI Taxonomy" id="1169474"/>
    <lineage>
        <taxon>Eukaryota</taxon>
        <taxon>Sar</taxon>
        <taxon>Alveolata</taxon>
        <taxon>Colpodellida</taxon>
        <taxon>Chromeraceae</taxon>
        <taxon>Chromera</taxon>
    </lineage>
</organism>
<feature type="transmembrane region" description="Helical" evidence="2">
    <location>
        <begin position="288"/>
        <end position="307"/>
    </location>
</feature>
<feature type="signal peptide" evidence="3">
    <location>
        <begin position="1"/>
        <end position="22"/>
    </location>
</feature>
<feature type="transmembrane region" description="Helical" evidence="2">
    <location>
        <begin position="354"/>
        <end position="373"/>
    </location>
</feature>
<feature type="compositionally biased region" description="Basic and acidic residues" evidence="1">
    <location>
        <begin position="476"/>
        <end position="485"/>
    </location>
</feature>
<evidence type="ECO:0000256" key="2">
    <source>
        <dbReference type="SAM" id="Phobius"/>
    </source>
</evidence>
<feature type="compositionally biased region" description="Gly residues" evidence="1">
    <location>
        <begin position="141"/>
        <end position="153"/>
    </location>
</feature>
<feature type="compositionally biased region" description="Low complexity" evidence="1">
    <location>
        <begin position="198"/>
        <end position="225"/>
    </location>
</feature>
<dbReference type="EMBL" id="CDMZ01003691">
    <property type="protein sequence ID" value="CEM47260.1"/>
    <property type="molecule type" value="Genomic_DNA"/>
</dbReference>
<proteinExistence type="predicted"/>
<feature type="compositionally biased region" description="Gly residues" evidence="1">
    <location>
        <begin position="960"/>
        <end position="973"/>
    </location>
</feature>
<dbReference type="AlphaFoldDB" id="A0A0G4HS91"/>
<sequence length="1039" mass="110001">MSILSVLTAFWVAGLPLVACSASSSSDAVPEGEGRHEEAPTLMEWGLEVLGGRSMQKGVFARHPFTFAGREALRREDQVQMPRVDGVQRLLDSGTQREGVFPGPAPPKEDAIEGSSAQRKAGGNGIPSKDVNALRDVLDRGVGGHLGTSGGGETGEDVSVAGDPGTEVEGVVSSAPGPGDVQIPFEPPVLGDSEAEEGTNSTSSEEGAATNSSDTETNSTSNGTSLLPSHGPPVFRVSIDGLTVELGKCSVYWSLGWMAFGMFPLWLSFCVVWAVTPLHRLFFLPATLKLWLCSTTFALWMMCPYFNRLPARLFFVMYTGLWTLWKTTSLSLILVVAHGLCVTSYTLTGRKASTVSAAIGTIYVCAAASQLSPEPATNVPILALLHVCWLLTVRYAAVRSIGDVKDVEQLLLEMREFAQFQMSVAATEAAAAAEANRPPPPPTSSSQAETGRERPPSSPPLPPRPGRSNSNSSTSPEERRRRGGEENGDDLGTALLSSNGSRSNRRERTRESQGDRERQRGNQGTRGGGFGNGPLMRRVSQLDRELAGLKGKERLFKSCIWSAAVLTVSAVVFRGLFPHAFGWVIPGFALDQLSDLASLVIISWAAAPRLTSRGGAFSLEAVRDLENPQRLVPQLIVFLSLRALCGCKLKPSADQPSSQTETHSHAAGAEGEEADTDDDEKPPSPTGDALPHPSSFLSPPPDPVTPHSPRTPPAASDFSSSSSPSTAAQAGVEERDSSRPAEIRALTEAVSARRRRRQARRQRRALSVERARRETADVVLIVHPLDLQTEKGRANGEGGEEEEVSCARARAALLSSCCLGVPVRPERPSLGATGRMLQMVGGAGARRGRGGGAGASSVSPVQRFRRWAEGRGRGGTSRDELGMSERRLLDDAGGGPETPAHSMRERGAGGPSSLPTDWASGPRVDRGVGTQPVGPVGFVTVETEEGDLEAARSPLSSECWGGGGPGVGQGGGGDFEDPFSRRFVDDMTVTSAEADFPGSDGGTETAESSRGVPSGTGVSTQRERGNDNERGGLELAERK</sequence>
<feature type="compositionally biased region" description="Low complexity" evidence="1">
    <location>
        <begin position="713"/>
        <end position="730"/>
    </location>
</feature>
<feature type="compositionally biased region" description="Basic and acidic residues" evidence="1">
    <location>
        <begin position="732"/>
        <end position="742"/>
    </location>
</feature>
<feature type="compositionally biased region" description="Basic and acidic residues" evidence="1">
    <location>
        <begin position="866"/>
        <end position="890"/>
    </location>
</feature>
<dbReference type="VEuPathDB" id="CryptoDB:Cvel_8256"/>
<keyword evidence="2" id="KW-1133">Transmembrane helix</keyword>
<feature type="compositionally biased region" description="Pro residues" evidence="1">
    <location>
        <begin position="698"/>
        <end position="712"/>
    </location>
</feature>
<name>A0A0G4HS91_9ALVE</name>
<evidence type="ECO:0000313" key="4">
    <source>
        <dbReference type="EMBL" id="CEM47260.1"/>
    </source>
</evidence>
<evidence type="ECO:0000256" key="1">
    <source>
        <dbReference type="SAM" id="MobiDB-lite"/>
    </source>
</evidence>
<accession>A0A0G4HS91</accession>
<reference evidence="4" key="1">
    <citation type="submission" date="2014-11" db="EMBL/GenBank/DDBJ databases">
        <authorList>
            <person name="Otto D Thomas"/>
            <person name="Naeem Raeece"/>
        </authorList>
    </citation>
    <scope>NUCLEOTIDE SEQUENCE</scope>
</reference>
<feature type="compositionally biased region" description="Basic and acidic residues" evidence="1">
    <location>
        <begin position="504"/>
        <end position="520"/>
    </location>
</feature>
<evidence type="ECO:0008006" key="5">
    <source>
        <dbReference type="Google" id="ProtNLM"/>
    </source>
</evidence>
<feature type="compositionally biased region" description="Low complexity" evidence="1">
    <location>
        <begin position="466"/>
        <end position="475"/>
    </location>
</feature>
<feature type="region of interest" description="Disordered" evidence="1">
    <location>
        <begin position="844"/>
        <end position="1039"/>
    </location>
</feature>
<feature type="compositionally biased region" description="Basic residues" evidence="1">
    <location>
        <begin position="752"/>
        <end position="764"/>
    </location>
</feature>
<keyword evidence="3" id="KW-0732">Signal</keyword>